<reference evidence="1 2" key="1">
    <citation type="submission" date="2024-06" db="EMBL/GenBank/DDBJ databases">
        <title>Genomic Encyclopedia of Type Strains, Phase IV (KMG-IV): sequencing the most valuable type-strain genomes for metagenomic binning, comparative biology and taxonomic classification.</title>
        <authorList>
            <person name="Goeker M."/>
        </authorList>
    </citation>
    <scope>NUCLEOTIDE SEQUENCE [LARGE SCALE GENOMIC DNA]</scope>
    <source>
        <strain evidence="1 2">DSM 27865</strain>
    </source>
</reference>
<gene>
    <name evidence="1" type="ORF">ABID37_004666</name>
</gene>
<evidence type="ECO:0000313" key="2">
    <source>
        <dbReference type="Proteomes" id="UP001549076"/>
    </source>
</evidence>
<sequence>MSIEVNGGVTHGMGSPVFSLQGEIGIRDDAVAEDLRNTGFERAHLAQYWLDGSELRLVLYREREGDKPHGYAELTVKAVSEGGAFAGDYTLEMFDMTGATSGEGRTKTFDGKISCSVE</sequence>
<name>A0ABV2N6I3_9HYPH</name>
<proteinExistence type="predicted"/>
<dbReference type="Proteomes" id="UP001549076">
    <property type="component" value="Unassembled WGS sequence"/>
</dbReference>
<organism evidence="1 2">
    <name type="scientific">Aquamicrobium terrae</name>
    <dbReference type="NCBI Taxonomy" id="1324945"/>
    <lineage>
        <taxon>Bacteria</taxon>
        <taxon>Pseudomonadati</taxon>
        <taxon>Pseudomonadota</taxon>
        <taxon>Alphaproteobacteria</taxon>
        <taxon>Hyphomicrobiales</taxon>
        <taxon>Phyllobacteriaceae</taxon>
        <taxon>Aquamicrobium</taxon>
    </lineage>
</organism>
<dbReference type="EMBL" id="JBEPML010000024">
    <property type="protein sequence ID" value="MET3794426.1"/>
    <property type="molecule type" value="Genomic_DNA"/>
</dbReference>
<dbReference type="RefSeq" id="WP_354199173.1">
    <property type="nucleotide sequence ID" value="NZ_JBEPML010000024.1"/>
</dbReference>
<evidence type="ECO:0000313" key="1">
    <source>
        <dbReference type="EMBL" id="MET3794426.1"/>
    </source>
</evidence>
<comment type="caution">
    <text evidence="1">The sequence shown here is derived from an EMBL/GenBank/DDBJ whole genome shotgun (WGS) entry which is preliminary data.</text>
</comment>
<keyword evidence="2" id="KW-1185">Reference proteome</keyword>
<accession>A0ABV2N6I3</accession>
<protein>
    <submittedName>
        <fullName evidence="1">Uncharacterized protein</fullName>
    </submittedName>
</protein>